<dbReference type="Gene3D" id="3.90.180.10">
    <property type="entry name" value="Medium-chain alcohol dehydrogenases, catalytic domain"/>
    <property type="match status" value="1"/>
</dbReference>
<dbReference type="AlphaFoldDB" id="A0A6J6F454"/>
<protein>
    <submittedName>
        <fullName evidence="1">Unannotated protein</fullName>
    </submittedName>
</protein>
<dbReference type="EMBL" id="CAEZSR010000169">
    <property type="protein sequence ID" value="CAB4583550.1"/>
    <property type="molecule type" value="Genomic_DNA"/>
</dbReference>
<reference evidence="1" key="1">
    <citation type="submission" date="2020-05" db="EMBL/GenBank/DDBJ databases">
        <authorList>
            <person name="Chiriac C."/>
            <person name="Salcher M."/>
            <person name="Ghai R."/>
            <person name="Kavagutti S V."/>
        </authorList>
    </citation>
    <scope>NUCLEOTIDE SEQUENCE</scope>
</reference>
<evidence type="ECO:0000313" key="1">
    <source>
        <dbReference type="EMBL" id="CAB4583550.1"/>
    </source>
</evidence>
<name>A0A6J6F454_9ZZZZ</name>
<gene>
    <name evidence="1" type="ORF">UFOPK1493_03250</name>
</gene>
<sequence>MTFEVRRGDLRTQRVIEAPVPDIADGQVLLHIDHAALTANNITYGAFGDVMGYWNFFPAEDGWGRVPVWGFADVVASRAEGITDGERVYGYLPMSTHLVVTPERVSRTGFVDAAAHRAGLPPVYNQYTRIADRATRHDEHVQEVLRPLFTTSFLIDDWLAGEGCFGASRVIVASASSKTALALAALLRARGGVEVVGLTSARNAEFVGSVGYYDRVIRYGEVAQLDTTVPTVLVDMGGDGAVLAEVHGHLAGSLQHSCQVGATHWEQVRFGAELPGPTPALFFAPDHVQRRVAEWGPSGFDERVGAAWDAFTESAAGWLRIVEHRGPDAVRAAFDEVLEGRLPADQAAVISLDA</sequence>
<organism evidence="1">
    <name type="scientific">freshwater metagenome</name>
    <dbReference type="NCBI Taxonomy" id="449393"/>
    <lineage>
        <taxon>unclassified sequences</taxon>
        <taxon>metagenomes</taxon>
        <taxon>ecological metagenomes</taxon>
    </lineage>
</organism>
<dbReference type="SUPFAM" id="SSF50129">
    <property type="entry name" value="GroES-like"/>
    <property type="match status" value="1"/>
</dbReference>
<accession>A0A6J6F454</accession>
<proteinExistence type="predicted"/>
<dbReference type="InterPro" id="IPR021276">
    <property type="entry name" value="DUF2855"/>
</dbReference>
<dbReference type="Pfam" id="PF11017">
    <property type="entry name" value="DUF2855"/>
    <property type="match status" value="1"/>
</dbReference>
<dbReference type="InterPro" id="IPR011032">
    <property type="entry name" value="GroES-like_sf"/>
</dbReference>